<comment type="caution">
    <text evidence="2">The sequence shown here is derived from an EMBL/GenBank/DDBJ whole genome shotgun (WGS) entry which is preliminary data.</text>
</comment>
<evidence type="ECO:0000313" key="3">
    <source>
        <dbReference type="Proteomes" id="UP001215598"/>
    </source>
</evidence>
<evidence type="ECO:0000256" key="1">
    <source>
        <dbReference type="SAM" id="MobiDB-lite"/>
    </source>
</evidence>
<proteinExistence type="predicted"/>
<organism evidence="2 3">
    <name type="scientific">Mycena metata</name>
    <dbReference type="NCBI Taxonomy" id="1033252"/>
    <lineage>
        <taxon>Eukaryota</taxon>
        <taxon>Fungi</taxon>
        <taxon>Dikarya</taxon>
        <taxon>Basidiomycota</taxon>
        <taxon>Agaricomycotina</taxon>
        <taxon>Agaricomycetes</taxon>
        <taxon>Agaricomycetidae</taxon>
        <taxon>Agaricales</taxon>
        <taxon>Marasmiineae</taxon>
        <taxon>Mycenaceae</taxon>
        <taxon>Mycena</taxon>
    </lineage>
</organism>
<dbReference type="AlphaFoldDB" id="A0AAD7I8K4"/>
<keyword evidence="3" id="KW-1185">Reference proteome</keyword>
<evidence type="ECO:0000313" key="2">
    <source>
        <dbReference type="EMBL" id="KAJ7737516.1"/>
    </source>
</evidence>
<dbReference type="EMBL" id="JARKIB010000116">
    <property type="protein sequence ID" value="KAJ7737516.1"/>
    <property type="molecule type" value="Genomic_DNA"/>
</dbReference>
<protein>
    <submittedName>
        <fullName evidence="2">Uncharacterized protein</fullName>
    </submittedName>
</protein>
<sequence>MPEMFKPYDAAAVPDAMPFPPLLRVATTKTEETAIPKLNKYQHSWIFDIALQGKDLGTMESSAIKDLYATIKTDAFAAKAFQHAVQPGDAAEEASLPALVARWKRGKTTKDKKPATDTGDASDVEEKSAADGGDASDVEEDEGARVGLLRGYTKAGWRLAIQKVLTNKRSADKRRGNIKTEKTDVAVPALALAKVFGLATQNGRDKFRQERRDEIRELSKKLPGTTNAGGKSRRAEAQLWVDEDREEWEAAAVAEEGVNWVERQQYVTGAVQHMVETLNSGGKFRPFLATMLMGWLDEHNDLQLEWVEALPNGLEVHQRFDAQYPQLTKNYINAMHAWAKQPLQDYADARNGPPEPAAPVFTPTLETLNDMSPNAVGQAVTQFLITSYCAAFGDKVIPWAAIANKPEQYYDTNKFDVVFSARGMEGFCSVHLLGN</sequence>
<name>A0AAD7I8K4_9AGAR</name>
<dbReference type="Proteomes" id="UP001215598">
    <property type="component" value="Unassembled WGS sequence"/>
</dbReference>
<reference evidence="2" key="1">
    <citation type="submission" date="2023-03" db="EMBL/GenBank/DDBJ databases">
        <title>Massive genome expansion in bonnet fungi (Mycena s.s.) driven by repeated elements and novel gene families across ecological guilds.</title>
        <authorList>
            <consortium name="Lawrence Berkeley National Laboratory"/>
            <person name="Harder C.B."/>
            <person name="Miyauchi S."/>
            <person name="Viragh M."/>
            <person name="Kuo A."/>
            <person name="Thoen E."/>
            <person name="Andreopoulos B."/>
            <person name="Lu D."/>
            <person name="Skrede I."/>
            <person name="Drula E."/>
            <person name="Henrissat B."/>
            <person name="Morin E."/>
            <person name="Kohler A."/>
            <person name="Barry K."/>
            <person name="LaButti K."/>
            <person name="Morin E."/>
            <person name="Salamov A."/>
            <person name="Lipzen A."/>
            <person name="Mereny Z."/>
            <person name="Hegedus B."/>
            <person name="Baldrian P."/>
            <person name="Stursova M."/>
            <person name="Weitz H."/>
            <person name="Taylor A."/>
            <person name="Grigoriev I.V."/>
            <person name="Nagy L.G."/>
            <person name="Martin F."/>
            <person name="Kauserud H."/>
        </authorList>
    </citation>
    <scope>NUCLEOTIDE SEQUENCE</scope>
    <source>
        <strain evidence="2">CBHHK182m</strain>
    </source>
</reference>
<gene>
    <name evidence="2" type="ORF">B0H16DRAFT_1730298</name>
</gene>
<feature type="region of interest" description="Disordered" evidence="1">
    <location>
        <begin position="105"/>
        <end position="142"/>
    </location>
</feature>
<accession>A0AAD7I8K4</accession>